<feature type="region of interest" description="Disordered" evidence="1">
    <location>
        <begin position="1"/>
        <end position="24"/>
    </location>
</feature>
<keyword evidence="3" id="KW-1185">Reference proteome</keyword>
<accession>A0ABV0VWZ2</accession>
<name>A0ABV0VWZ2_9TELE</name>
<evidence type="ECO:0000313" key="3">
    <source>
        <dbReference type="Proteomes" id="UP001444071"/>
    </source>
</evidence>
<reference evidence="2 3" key="1">
    <citation type="submission" date="2021-06" db="EMBL/GenBank/DDBJ databases">
        <authorList>
            <person name="Palmer J.M."/>
        </authorList>
    </citation>
    <scope>NUCLEOTIDE SEQUENCE [LARGE SCALE GENOMIC DNA]</scope>
    <source>
        <strain evidence="2 3">XR_2019</strain>
        <tissue evidence="2">Muscle</tissue>
    </source>
</reference>
<evidence type="ECO:0000313" key="2">
    <source>
        <dbReference type="EMBL" id="MEQ2261635.1"/>
    </source>
</evidence>
<sequence length="106" mass="11965">MQEVKCRGEEMSDVDILKEEEEKERRETEDVVQNLLVTIWSIVTHTLYLVSLKMVDTTECKCMWGAVAGTCMNQLGMILAWPSLKKGGTELIKSHISLHASSFSAF</sequence>
<protein>
    <submittedName>
        <fullName evidence="2">Uncharacterized protein</fullName>
    </submittedName>
</protein>
<dbReference type="EMBL" id="JAHRIM010014096">
    <property type="protein sequence ID" value="MEQ2261635.1"/>
    <property type="molecule type" value="Genomic_DNA"/>
</dbReference>
<comment type="caution">
    <text evidence="2">The sequence shown here is derived from an EMBL/GenBank/DDBJ whole genome shotgun (WGS) entry which is preliminary data.</text>
</comment>
<dbReference type="Proteomes" id="UP001444071">
    <property type="component" value="Unassembled WGS sequence"/>
</dbReference>
<feature type="compositionally biased region" description="Basic and acidic residues" evidence="1">
    <location>
        <begin position="1"/>
        <end position="10"/>
    </location>
</feature>
<organism evidence="2 3">
    <name type="scientific">Xenotaenia resolanae</name>
    <dbReference type="NCBI Taxonomy" id="208358"/>
    <lineage>
        <taxon>Eukaryota</taxon>
        <taxon>Metazoa</taxon>
        <taxon>Chordata</taxon>
        <taxon>Craniata</taxon>
        <taxon>Vertebrata</taxon>
        <taxon>Euteleostomi</taxon>
        <taxon>Actinopterygii</taxon>
        <taxon>Neopterygii</taxon>
        <taxon>Teleostei</taxon>
        <taxon>Neoteleostei</taxon>
        <taxon>Acanthomorphata</taxon>
        <taxon>Ovalentaria</taxon>
        <taxon>Atherinomorphae</taxon>
        <taxon>Cyprinodontiformes</taxon>
        <taxon>Goodeidae</taxon>
        <taxon>Xenotaenia</taxon>
    </lineage>
</organism>
<evidence type="ECO:0000256" key="1">
    <source>
        <dbReference type="SAM" id="MobiDB-lite"/>
    </source>
</evidence>
<gene>
    <name evidence="2" type="ORF">XENORESO_013099</name>
</gene>
<proteinExistence type="predicted"/>